<dbReference type="InterPro" id="IPR029060">
    <property type="entry name" value="PIN-like_dom_sf"/>
</dbReference>
<comment type="similarity">
    <text evidence="1">Belongs to the constitutive coactivator of PPAR-gamma family.</text>
</comment>
<dbReference type="PANTHER" id="PTHR15976">
    <property type="entry name" value="CONSTITUTIVE COACTIVATOR OF PEROXISOME PROLIFERATOR-ACTIVATED RECEPTOR GAMMA"/>
    <property type="match status" value="1"/>
</dbReference>
<evidence type="ECO:0000313" key="3">
    <source>
        <dbReference type="EMBL" id="SSX24868.1"/>
    </source>
</evidence>
<dbReference type="AlphaFoldDB" id="A0A336KI18"/>
<gene>
    <name evidence="2" type="primary">CSON011625</name>
</gene>
<dbReference type="OMA" id="WRIYADI"/>
<dbReference type="GO" id="GO:0005634">
    <property type="term" value="C:nucleus"/>
    <property type="evidence" value="ECO:0007669"/>
    <property type="project" value="TreeGrafter"/>
</dbReference>
<dbReference type="Gene3D" id="3.40.50.1010">
    <property type="entry name" value="5'-nuclease"/>
    <property type="match status" value="1"/>
</dbReference>
<dbReference type="InterPro" id="IPR026784">
    <property type="entry name" value="Coact_PPARg"/>
</dbReference>
<evidence type="ECO:0000313" key="2">
    <source>
        <dbReference type="EMBL" id="SSX04504.1"/>
    </source>
</evidence>
<dbReference type="PANTHER" id="PTHR15976:SF16">
    <property type="entry name" value="ASTEROID DOMAIN-CONTAINING PROTEIN"/>
    <property type="match status" value="1"/>
</dbReference>
<sequence>MGVHGLERYIFVEAPEGVKKEISIKEEIEYYFTKNGKLPLIVIDLQYFMSGITINSKKEQLCGGRIQNYIRNIESFFHQLKTMNVEMVFFSNCYTKDEDFESWCMTAEKRYQAQLSVLDMVYEGKPLTEISNYCVTTKLNIPLQKMVSGAIWEIACRNGRVLKAYEFRRSIASYAQEHHAMAVLGNNSDYLIFPGDWRYWSSSKLNFREMVTLEFDKVFLRKQLRLTDSQMPLFATIAGSNFVDLKSLETLHNHVGKDKPFMEGVANMISKSASSLLDSDDVDCIISIAFDSKIDRNVVYKSLDYFQVPPFFKETNYNSDKLIDRLYHADDLFFYQVLTEKYLYTSLQFVDFRKGDIPSYPELILTLRRKCIGILFKNKGNPDFLQTFIVKMGHDEEFTKLEMKPIYPDYPVPSLKDLLLPTVSIHAPRNFTTDRHNLLKFLISEKISQKEINSIHKRFLSTALTIFYMYEHRCLTLDEADIFTLSTYSVALDLVPAKIVPPETLNPRAFRLTFMFLRLFEHIKRCFLVTGLPYLIDKVLFDGYHLHNTYNQFIDESDKQKKKMMEKIPEYVQLYRILNDIEIR</sequence>
<reference evidence="2" key="1">
    <citation type="submission" date="2018-04" db="EMBL/GenBank/DDBJ databases">
        <authorList>
            <person name="Go L.Y."/>
            <person name="Mitchell J.A."/>
        </authorList>
    </citation>
    <scope>NUCLEOTIDE SEQUENCE</scope>
    <source>
        <tissue evidence="2">Whole organism</tissue>
    </source>
</reference>
<dbReference type="EMBL" id="UFQS01000513">
    <property type="protein sequence ID" value="SSX04504.1"/>
    <property type="molecule type" value="Genomic_DNA"/>
</dbReference>
<name>A0A336KI18_CULSO</name>
<reference evidence="3" key="2">
    <citation type="submission" date="2018-07" db="EMBL/GenBank/DDBJ databases">
        <authorList>
            <person name="Quirk P.G."/>
            <person name="Krulwich T.A."/>
        </authorList>
    </citation>
    <scope>NUCLEOTIDE SEQUENCE</scope>
</reference>
<dbReference type="SUPFAM" id="SSF88723">
    <property type="entry name" value="PIN domain-like"/>
    <property type="match status" value="1"/>
</dbReference>
<accession>A0A336KI18</accession>
<dbReference type="VEuPathDB" id="VectorBase:CSON011625"/>
<evidence type="ECO:0000256" key="1">
    <source>
        <dbReference type="ARBA" id="ARBA00009495"/>
    </source>
</evidence>
<proteinExistence type="inferred from homology"/>
<organism evidence="2">
    <name type="scientific">Culicoides sonorensis</name>
    <name type="common">Biting midge</name>
    <dbReference type="NCBI Taxonomy" id="179676"/>
    <lineage>
        <taxon>Eukaryota</taxon>
        <taxon>Metazoa</taxon>
        <taxon>Ecdysozoa</taxon>
        <taxon>Arthropoda</taxon>
        <taxon>Hexapoda</taxon>
        <taxon>Insecta</taxon>
        <taxon>Pterygota</taxon>
        <taxon>Neoptera</taxon>
        <taxon>Endopterygota</taxon>
        <taxon>Diptera</taxon>
        <taxon>Nematocera</taxon>
        <taxon>Chironomoidea</taxon>
        <taxon>Ceratopogonidae</taxon>
        <taxon>Ceratopogoninae</taxon>
        <taxon>Culicoides</taxon>
        <taxon>Monoculicoides</taxon>
    </lineage>
</organism>
<protein>
    <submittedName>
        <fullName evidence="2">CSON011625 protein</fullName>
    </submittedName>
</protein>
<dbReference type="EMBL" id="UFQT01000513">
    <property type="protein sequence ID" value="SSX24868.1"/>
    <property type="molecule type" value="Genomic_DNA"/>
</dbReference>